<name>X1JSJ8_9ZZZZ</name>
<reference evidence="1" key="1">
    <citation type="journal article" date="2014" name="Front. Microbiol.">
        <title>High frequency of phylogenetically diverse reductive dehalogenase-homologous genes in deep subseafloor sedimentary metagenomes.</title>
        <authorList>
            <person name="Kawai M."/>
            <person name="Futagami T."/>
            <person name="Toyoda A."/>
            <person name="Takaki Y."/>
            <person name="Nishi S."/>
            <person name="Hori S."/>
            <person name="Arai W."/>
            <person name="Tsubouchi T."/>
            <person name="Morono Y."/>
            <person name="Uchiyama I."/>
            <person name="Ito T."/>
            <person name="Fujiyama A."/>
            <person name="Inagaki F."/>
            <person name="Takami H."/>
        </authorList>
    </citation>
    <scope>NUCLEOTIDE SEQUENCE</scope>
    <source>
        <strain evidence="1">Expedition CK06-06</strain>
    </source>
</reference>
<evidence type="ECO:0000313" key="1">
    <source>
        <dbReference type="EMBL" id="GAH97017.1"/>
    </source>
</evidence>
<dbReference type="EMBL" id="BARU01049883">
    <property type="protein sequence ID" value="GAH97017.1"/>
    <property type="molecule type" value="Genomic_DNA"/>
</dbReference>
<accession>X1JSJ8</accession>
<sequence length="32" mass="3531">QFTCIVGGTDNDWDADDLYAIGTKVDGTGYYR</sequence>
<protein>
    <submittedName>
        <fullName evidence="1">Uncharacterized protein</fullName>
    </submittedName>
</protein>
<dbReference type="AlphaFoldDB" id="X1JSJ8"/>
<proteinExistence type="predicted"/>
<comment type="caution">
    <text evidence="1">The sequence shown here is derived from an EMBL/GenBank/DDBJ whole genome shotgun (WGS) entry which is preliminary data.</text>
</comment>
<organism evidence="1">
    <name type="scientific">marine sediment metagenome</name>
    <dbReference type="NCBI Taxonomy" id="412755"/>
    <lineage>
        <taxon>unclassified sequences</taxon>
        <taxon>metagenomes</taxon>
        <taxon>ecological metagenomes</taxon>
    </lineage>
</organism>
<feature type="non-terminal residue" evidence="1">
    <location>
        <position position="1"/>
    </location>
</feature>
<feature type="non-terminal residue" evidence="1">
    <location>
        <position position="32"/>
    </location>
</feature>
<gene>
    <name evidence="1" type="ORF">S03H2_73097</name>
</gene>